<dbReference type="PANTHER" id="PTHR21021">
    <property type="entry name" value="GAF/PUTATIVE CYTOSKELETAL PROTEIN"/>
    <property type="match status" value="1"/>
</dbReference>
<gene>
    <name evidence="2" type="ORF">NEOLI_003353</name>
</gene>
<dbReference type="Proteomes" id="UP000186594">
    <property type="component" value="Unassembled WGS sequence"/>
</dbReference>
<protein>
    <submittedName>
        <fullName evidence="2">Type 2A phosphatase activator TIP41</fullName>
    </submittedName>
</protein>
<reference evidence="2 3" key="1">
    <citation type="submission" date="2016-04" db="EMBL/GenBank/DDBJ databases">
        <title>Evolutionary innovation and constraint leading to complex multicellularity in the Ascomycota.</title>
        <authorList>
            <person name="Cisse O."/>
            <person name="Nguyen A."/>
            <person name="Hewitt D.A."/>
            <person name="Jedd G."/>
            <person name="Stajich J.E."/>
        </authorList>
    </citation>
    <scope>NUCLEOTIDE SEQUENCE [LARGE SCALE GENOMIC DNA]</scope>
    <source>
        <strain evidence="2 3">DAH-3</strain>
    </source>
</reference>
<comment type="similarity">
    <text evidence="1">Belongs to the TIP41 family.</text>
</comment>
<dbReference type="OrthoDB" id="10253878at2759"/>
<organism evidence="2 3">
    <name type="scientific">Neolecta irregularis (strain DAH-3)</name>
    <dbReference type="NCBI Taxonomy" id="1198029"/>
    <lineage>
        <taxon>Eukaryota</taxon>
        <taxon>Fungi</taxon>
        <taxon>Dikarya</taxon>
        <taxon>Ascomycota</taxon>
        <taxon>Taphrinomycotina</taxon>
        <taxon>Neolectales</taxon>
        <taxon>Neolectaceae</taxon>
        <taxon>Neolecta</taxon>
    </lineage>
</organism>
<dbReference type="OMA" id="DMILFED"/>
<dbReference type="GO" id="GO:0031929">
    <property type="term" value="P:TOR signaling"/>
    <property type="evidence" value="ECO:0007669"/>
    <property type="project" value="TreeGrafter"/>
</dbReference>
<accession>A0A1U7LIG5</accession>
<evidence type="ECO:0000313" key="2">
    <source>
        <dbReference type="EMBL" id="OLL22450.1"/>
    </source>
</evidence>
<proteinExistence type="inferred from homology"/>
<dbReference type="GO" id="GO:0005829">
    <property type="term" value="C:cytosol"/>
    <property type="evidence" value="ECO:0007669"/>
    <property type="project" value="TreeGrafter"/>
</dbReference>
<dbReference type="InterPro" id="IPR051330">
    <property type="entry name" value="Phosphatase_reg/MetRdx"/>
</dbReference>
<dbReference type="AlphaFoldDB" id="A0A1U7LIG5"/>
<evidence type="ECO:0000256" key="1">
    <source>
        <dbReference type="ARBA" id="ARBA00006658"/>
    </source>
</evidence>
<sequence>MTSQTSLDIDVQQFSHPIPHTISTTRNLKKIELHSWTIEARKNPICSSKEIDTATTRLGIPVPEMIFGNNMVRITHKNGWEIKFTALDALDLVDKTDSKMLKVHYSEVLLFVEVYLPYHCRNGINVEKASEDIKEIVKPFDWTYSTEYSGTLNGVLNRTDESIPLVRLRRPDPILLYDEVVLYEDELADNGTALLSVKVRVMPARLLLLSRFYMRLDDVIFRIRDTRIFVEFSTNEVIREYVEKEDIYEDVKRKVPPGRDTGAFFRDPQWVSENLSVVKERNESNRLEYAL</sequence>
<dbReference type="PANTHER" id="PTHR21021:SF16">
    <property type="entry name" value="TIP41-LIKE PROTEIN"/>
    <property type="match status" value="1"/>
</dbReference>
<dbReference type="EMBL" id="LXFE01003285">
    <property type="protein sequence ID" value="OLL22450.1"/>
    <property type="molecule type" value="Genomic_DNA"/>
</dbReference>
<dbReference type="Pfam" id="PF04176">
    <property type="entry name" value="TIP41"/>
    <property type="match status" value="1"/>
</dbReference>
<dbReference type="InterPro" id="IPR007303">
    <property type="entry name" value="TIP41-like"/>
</dbReference>
<name>A0A1U7LIG5_NEOID</name>
<comment type="caution">
    <text evidence="2">The sequence shown here is derived from an EMBL/GenBank/DDBJ whole genome shotgun (WGS) entry which is preliminary data.</text>
</comment>
<keyword evidence="3" id="KW-1185">Reference proteome</keyword>
<dbReference type="STRING" id="1198029.A0A1U7LIG5"/>
<evidence type="ECO:0000313" key="3">
    <source>
        <dbReference type="Proteomes" id="UP000186594"/>
    </source>
</evidence>